<evidence type="ECO:0000256" key="5">
    <source>
        <dbReference type="ARBA" id="ARBA00022676"/>
    </source>
</evidence>
<dbReference type="EMBL" id="JBJQND010000006">
    <property type="protein sequence ID" value="KAL3874437.1"/>
    <property type="molecule type" value="Genomic_DNA"/>
</dbReference>
<dbReference type="Pfam" id="PF02434">
    <property type="entry name" value="Fringe"/>
    <property type="match status" value="1"/>
</dbReference>
<comment type="caution">
    <text evidence="13">The sequence shown here is derived from an EMBL/GenBank/DDBJ whole genome shotgun (WGS) entry which is preliminary data.</text>
</comment>
<evidence type="ECO:0000256" key="8">
    <source>
        <dbReference type="ARBA" id="ARBA00022741"/>
    </source>
</evidence>
<evidence type="ECO:0000259" key="12">
    <source>
        <dbReference type="Pfam" id="PF02434"/>
    </source>
</evidence>
<evidence type="ECO:0000256" key="3">
    <source>
        <dbReference type="ARBA" id="ARBA00006462"/>
    </source>
</evidence>
<comment type="subcellular location">
    <subcellularLocation>
        <location evidence="1">Membrane</location>
        <topology evidence="1">Single-pass type II membrane protein</topology>
    </subcellularLocation>
</comment>
<dbReference type="Gene3D" id="3.90.550.50">
    <property type="match status" value="1"/>
</dbReference>
<dbReference type="GO" id="GO:0000166">
    <property type="term" value="F:nucleotide binding"/>
    <property type="evidence" value="ECO:0007669"/>
    <property type="project" value="UniProtKB-KW"/>
</dbReference>
<evidence type="ECO:0000256" key="7">
    <source>
        <dbReference type="ARBA" id="ARBA00022692"/>
    </source>
</evidence>
<keyword evidence="14" id="KW-1185">Reference proteome</keyword>
<name>A0ABD3WKR5_SINWO</name>
<proteinExistence type="inferred from homology"/>
<evidence type="ECO:0000256" key="10">
    <source>
        <dbReference type="ARBA" id="ARBA00022989"/>
    </source>
</evidence>
<keyword evidence="11" id="KW-0472">Membrane</keyword>
<feature type="domain" description="Fringe-like glycosyltransferase" evidence="12">
    <location>
        <begin position="68"/>
        <end position="231"/>
    </location>
</feature>
<keyword evidence="10" id="KW-1133">Transmembrane helix</keyword>
<keyword evidence="9" id="KW-0735">Signal-anchor</keyword>
<comment type="similarity">
    <text evidence="3">Belongs to the glycosyltransferase 31 family. Beta3-Gal-T subfamily.</text>
</comment>
<evidence type="ECO:0000256" key="6">
    <source>
        <dbReference type="ARBA" id="ARBA00022679"/>
    </source>
</evidence>
<gene>
    <name evidence="13" type="ORF">ACJMK2_037449</name>
</gene>
<dbReference type="InterPro" id="IPR003378">
    <property type="entry name" value="Fringe-like_glycosylTrfase"/>
</dbReference>
<dbReference type="EC" id="2.4.1.122" evidence="4"/>
<evidence type="ECO:0000256" key="2">
    <source>
        <dbReference type="ARBA" id="ARBA00004922"/>
    </source>
</evidence>
<reference evidence="13 14" key="1">
    <citation type="submission" date="2024-11" db="EMBL/GenBank/DDBJ databases">
        <title>Chromosome-level genome assembly of the freshwater bivalve Anodonta woodiana.</title>
        <authorList>
            <person name="Chen X."/>
        </authorList>
    </citation>
    <scope>NUCLEOTIDE SEQUENCE [LARGE SCALE GENOMIC DNA]</scope>
    <source>
        <strain evidence="13">MN2024</strain>
        <tissue evidence="13">Gills</tissue>
    </source>
</reference>
<evidence type="ECO:0000256" key="1">
    <source>
        <dbReference type="ARBA" id="ARBA00004606"/>
    </source>
</evidence>
<sequence length="327" mass="37695">MFRSKYWLRGLFLLLISGIVFLFLSLFGSSSNFVSYRSLSFSKTDETVIMDESVAIDLYNSVRVICIILTMEKNLATKTSAVNNTWAKRCNKHYFIMTTDLHTPDIINSEYPDNRSYLMHKIRSAFEFVHDNHMDDIDWVFKADDDTYAIIENLRFLLSHYDAKKPGYIGFIFDKFINNGFMSGGAGYVISRHSLRQLVQSGIRENTCPFLTQNTSTHLGEDRAIAQCLEIHNVPRLKSRDVFGRDTFHPYPVELHFFGGLPGTLFTWCKEPAVEGRNCCSQFAISFHYTNPRSILLMDHLLYKTSVYGRTLPKQIGRLMQVGQNRP</sequence>
<dbReference type="InterPro" id="IPR026050">
    <property type="entry name" value="C1GALT1/C1GALT1_chp1"/>
</dbReference>
<keyword evidence="5" id="KW-0328">Glycosyltransferase</keyword>
<keyword evidence="7" id="KW-0812">Transmembrane</keyword>
<evidence type="ECO:0000256" key="11">
    <source>
        <dbReference type="ARBA" id="ARBA00023136"/>
    </source>
</evidence>
<accession>A0ABD3WKR5</accession>
<organism evidence="13 14">
    <name type="scientific">Sinanodonta woodiana</name>
    <name type="common">Chinese pond mussel</name>
    <name type="synonym">Anodonta woodiana</name>
    <dbReference type="NCBI Taxonomy" id="1069815"/>
    <lineage>
        <taxon>Eukaryota</taxon>
        <taxon>Metazoa</taxon>
        <taxon>Spiralia</taxon>
        <taxon>Lophotrochozoa</taxon>
        <taxon>Mollusca</taxon>
        <taxon>Bivalvia</taxon>
        <taxon>Autobranchia</taxon>
        <taxon>Heteroconchia</taxon>
        <taxon>Palaeoheterodonta</taxon>
        <taxon>Unionida</taxon>
        <taxon>Unionoidea</taxon>
        <taxon>Unionidae</taxon>
        <taxon>Unioninae</taxon>
        <taxon>Sinanodonta</taxon>
    </lineage>
</organism>
<dbReference type="GO" id="GO:0016020">
    <property type="term" value="C:membrane"/>
    <property type="evidence" value="ECO:0007669"/>
    <property type="project" value="UniProtKB-SubCell"/>
</dbReference>
<dbReference type="GO" id="GO:0016263">
    <property type="term" value="F:glycoprotein-N-acetylgalactosamine 3-beta-galactosyltransferase activity"/>
    <property type="evidence" value="ECO:0007669"/>
    <property type="project" value="UniProtKB-EC"/>
</dbReference>
<dbReference type="AlphaFoldDB" id="A0ABD3WKR5"/>
<dbReference type="PANTHER" id="PTHR23033">
    <property type="entry name" value="BETA1,3-GALACTOSYLTRANSFERASE"/>
    <property type="match status" value="1"/>
</dbReference>
<evidence type="ECO:0000313" key="14">
    <source>
        <dbReference type="Proteomes" id="UP001634394"/>
    </source>
</evidence>
<comment type="pathway">
    <text evidence="2">Protein modification; protein glycosylation.</text>
</comment>
<evidence type="ECO:0000256" key="9">
    <source>
        <dbReference type="ARBA" id="ARBA00022968"/>
    </source>
</evidence>
<evidence type="ECO:0000313" key="13">
    <source>
        <dbReference type="EMBL" id="KAL3874437.1"/>
    </source>
</evidence>
<evidence type="ECO:0000256" key="4">
    <source>
        <dbReference type="ARBA" id="ARBA00012557"/>
    </source>
</evidence>
<protein>
    <recommendedName>
        <fullName evidence="4">N-acetylgalactosaminide beta-1,3-galactosyltransferase</fullName>
        <ecNumber evidence="4">2.4.1.122</ecNumber>
    </recommendedName>
</protein>
<keyword evidence="6" id="KW-0808">Transferase</keyword>
<dbReference type="PANTHER" id="PTHR23033:SF14">
    <property type="entry name" value="GLYCOPROTEIN-N-ACETYLGALACTOSAMINE 3-BETA-GALACTOSYLTRANSFERASE 1-RELATED"/>
    <property type="match status" value="1"/>
</dbReference>
<dbReference type="Proteomes" id="UP001634394">
    <property type="component" value="Unassembled WGS sequence"/>
</dbReference>
<keyword evidence="8" id="KW-0547">Nucleotide-binding</keyword>